<feature type="transmembrane region" description="Helical" evidence="1">
    <location>
        <begin position="140"/>
        <end position="162"/>
    </location>
</feature>
<keyword evidence="4" id="KW-1185">Reference proteome</keyword>
<dbReference type="Pfam" id="PF04087">
    <property type="entry name" value="DUF389"/>
    <property type="match status" value="1"/>
</dbReference>
<keyword evidence="1" id="KW-1133">Transmembrane helix</keyword>
<keyword evidence="1" id="KW-0472">Membrane</keyword>
<evidence type="ECO:0000313" key="4">
    <source>
        <dbReference type="Proteomes" id="UP000468828"/>
    </source>
</evidence>
<dbReference type="EMBL" id="JAAGWH010000013">
    <property type="protein sequence ID" value="NEK93465.1"/>
    <property type="molecule type" value="Genomic_DNA"/>
</dbReference>
<dbReference type="AlphaFoldDB" id="A0A6P0H3M7"/>
<feature type="transmembrane region" description="Helical" evidence="1">
    <location>
        <begin position="245"/>
        <end position="269"/>
    </location>
</feature>
<organism evidence="3 5">
    <name type="scientific">Modestobacter muralis</name>
    <dbReference type="NCBI Taxonomy" id="1608614"/>
    <lineage>
        <taxon>Bacteria</taxon>
        <taxon>Bacillati</taxon>
        <taxon>Actinomycetota</taxon>
        <taxon>Actinomycetes</taxon>
        <taxon>Geodermatophilales</taxon>
        <taxon>Geodermatophilaceae</taxon>
        <taxon>Modestobacter</taxon>
    </lineage>
</organism>
<dbReference type="PANTHER" id="PTHR20992:SF9">
    <property type="entry name" value="AT15442P-RELATED"/>
    <property type="match status" value="1"/>
</dbReference>
<evidence type="ECO:0000313" key="3">
    <source>
        <dbReference type="EMBL" id="NEN50232.1"/>
    </source>
</evidence>
<feature type="transmembrane region" description="Helical" evidence="1">
    <location>
        <begin position="113"/>
        <end position="134"/>
    </location>
</feature>
<dbReference type="RefSeq" id="WP_163609911.1">
    <property type="nucleotide sequence ID" value="NZ_JAAGWB010000013.1"/>
</dbReference>
<sequence>MLLHLRVTVPTERSAAVHDLLTDCPGVAHLAVLPGAALRPAGDLFLVDVARESADALVDGLRELHVDTDGGIAMETVDAAVSRSAEEAEDRAPGDGSDAVVWEQVIRTTATDAALSVSFLAFLTIATLLAAVAIVTDSAILVIGAMVLGPEFGPLAALAVGLVHRRRAMTRRALVTLTAGFAVAIASTTLAALLGRALGWFGPELLTQDRPATYFITHPDRWSLVVAVLAGVAGVLSLTSARSGALVGVFISVTTVPAAGAMALGLALGDAREFGEATAQLAVNAAGILGAALVTLALQRAVWHRVPQVTPRVQQVGHART</sequence>
<name>A0A6P0H3M7_9ACTN</name>
<feature type="transmembrane region" description="Helical" evidence="1">
    <location>
        <begin position="221"/>
        <end position="238"/>
    </location>
</feature>
<dbReference type="Proteomes" id="UP000471152">
    <property type="component" value="Unassembled WGS sequence"/>
</dbReference>
<feature type="transmembrane region" description="Helical" evidence="1">
    <location>
        <begin position="174"/>
        <end position="201"/>
    </location>
</feature>
<protein>
    <submittedName>
        <fullName evidence="3">DUF389 domain-containing protein</fullName>
    </submittedName>
</protein>
<accession>A0A6P0H3M7</accession>
<dbReference type="PANTHER" id="PTHR20992">
    <property type="entry name" value="AT15442P-RELATED"/>
    <property type="match status" value="1"/>
</dbReference>
<proteinExistence type="predicted"/>
<evidence type="ECO:0000256" key="1">
    <source>
        <dbReference type="SAM" id="Phobius"/>
    </source>
</evidence>
<reference evidence="2 4" key="1">
    <citation type="submission" date="2020-01" db="EMBL/GenBank/DDBJ databases">
        <title>the WGS Modestobacter muralis CPCC 204518.</title>
        <authorList>
            <person name="Jiang Z."/>
        </authorList>
    </citation>
    <scope>NUCLEOTIDE SEQUENCE [LARGE SCALE GENOMIC DNA]</scope>
    <source>
        <strain evidence="2 4">DSM 100205</strain>
    </source>
</reference>
<comment type="caution">
    <text evidence="3">The sequence shown here is derived from an EMBL/GenBank/DDBJ whole genome shotgun (WGS) entry which is preliminary data.</text>
</comment>
<dbReference type="InterPro" id="IPR005240">
    <property type="entry name" value="DUF389"/>
</dbReference>
<evidence type="ECO:0000313" key="5">
    <source>
        <dbReference type="Proteomes" id="UP000471152"/>
    </source>
</evidence>
<feature type="transmembrane region" description="Helical" evidence="1">
    <location>
        <begin position="281"/>
        <end position="298"/>
    </location>
</feature>
<dbReference type="Proteomes" id="UP000468828">
    <property type="component" value="Unassembled WGS sequence"/>
</dbReference>
<gene>
    <name evidence="3" type="ORF">G3R41_04645</name>
    <name evidence="2" type="ORF">GCU67_04645</name>
</gene>
<evidence type="ECO:0000313" key="2">
    <source>
        <dbReference type="EMBL" id="NEK93465.1"/>
    </source>
</evidence>
<dbReference type="EMBL" id="JAAGWB010000013">
    <property type="protein sequence ID" value="NEN50232.1"/>
    <property type="molecule type" value="Genomic_DNA"/>
</dbReference>
<keyword evidence="1" id="KW-0812">Transmembrane</keyword>
<reference evidence="3 5" key="2">
    <citation type="submission" date="2020-02" db="EMBL/GenBank/DDBJ databases">
        <title>The WGS of Modestobacter muralis DSM 100205.</title>
        <authorList>
            <person name="Jiang Z."/>
        </authorList>
    </citation>
    <scope>NUCLEOTIDE SEQUENCE [LARGE SCALE GENOMIC DNA]</scope>
    <source>
        <strain evidence="3 5">DSM 100205</strain>
    </source>
</reference>